<dbReference type="SUPFAM" id="SSF53167">
    <property type="entry name" value="Purine and uridine phosphorylases"/>
    <property type="match status" value="1"/>
</dbReference>
<evidence type="ECO:0000313" key="1">
    <source>
        <dbReference type="EMBL" id="OTA05305.1"/>
    </source>
</evidence>
<keyword evidence="2" id="KW-1185">Reference proteome</keyword>
<protein>
    <submittedName>
        <fullName evidence="1">Uncharacterized protein</fullName>
    </submittedName>
</protein>
<sequence>MPDRNRYTVGWICALPTELVAARAFLDSEHPNLQSTAKHDNNSYSLGSMGGHNVVITVLPRNETGTTSAATVARDMVHSFPNLKIGLMVGIGGGAPSSEHDVRLGDVVVSMSEGGQGAVFQYDYGKTMQDQAFRHTRFLDQPPTVFRTASYGQIIAVQLPAATGYFAVTWSIRQWEVAAQNVALSTKHR</sequence>
<dbReference type="OrthoDB" id="4896995at2759"/>
<accession>A0A2H2ZXF2</accession>
<dbReference type="EMBL" id="LFMI01000593">
    <property type="protein sequence ID" value="OTA05305.1"/>
    <property type="molecule type" value="Genomic_DNA"/>
</dbReference>
<dbReference type="GO" id="GO:0009116">
    <property type="term" value="P:nucleoside metabolic process"/>
    <property type="evidence" value="ECO:0007669"/>
    <property type="project" value="InterPro"/>
</dbReference>
<dbReference type="PANTHER" id="PTHR46082">
    <property type="entry name" value="ATP/GTP-BINDING PROTEIN-RELATED"/>
    <property type="match status" value="1"/>
</dbReference>
<evidence type="ECO:0000313" key="2">
    <source>
        <dbReference type="Proteomes" id="UP000219286"/>
    </source>
</evidence>
<dbReference type="InterPro" id="IPR053137">
    <property type="entry name" value="NLR-like"/>
</dbReference>
<dbReference type="AlphaFoldDB" id="A0A2H2ZXF2"/>
<comment type="caution">
    <text evidence="1">The sequence shown here is derived from an EMBL/GenBank/DDBJ whole genome shotgun (WGS) entry which is preliminary data.</text>
</comment>
<dbReference type="Proteomes" id="UP000219286">
    <property type="component" value="Unassembled WGS sequence"/>
</dbReference>
<name>A0A2H2ZXF2_TRIPA</name>
<dbReference type="GO" id="GO:0003824">
    <property type="term" value="F:catalytic activity"/>
    <property type="evidence" value="ECO:0007669"/>
    <property type="project" value="InterPro"/>
</dbReference>
<organism evidence="1 2">
    <name type="scientific">Trichoderma parareesei</name>
    <name type="common">Filamentous fungus</name>
    <dbReference type="NCBI Taxonomy" id="858221"/>
    <lineage>
        <taxon>Eukaryota</taxon>
        <taxon>Fungi</taxon>
        <taxon>Dikarya</taxon>
        <taxon>Ascomycota</taxon>
        <taxon>Pezizomycotina</taxon>
        <taxon>Sordariomycetes</taxon>
        <taxon>Hypocreomycetidae</taxon>
        <taxon>Hypocreales</taxon>
        <taxon>Hypocreaceae</taxon>
        <taxon>Trichoderma</taxon>
    </lineage>
</organism>
<dbReference type="PANTHER" id="PTHR46082:SF11">
    <property type="entry name" value="AAA+ ATPASE DOMAIN-CONTAINING PROTEIN-RELATED"/>
    <property type="match status" value="1"/>
</dbReference>
<dbReference type="InterPro" id="IPR035994">
    <property type="entry name" value="Nucleoside_phosphorylase_sf"/>
</dbReference>
<dbReference type="Gene3D" id="3.40.50.1580">
    <property type="entry name" value="Nucleoside phosphorylase domain"/>
    <property type="match status" value="1"/>
</dbReference>
<reference evidence="1 2" key="1">
    <citation type="journal article" date="2015" name="Genome Announc.">
        <title>Genome sequence and annotation of Trichoderma parareesei, the ancestor of the cellulase producer Trichoderma reesei.</title>
        <authorList>
            <person name="Yang D."/>
            <person name="Pomraning K."/>
            <person name="Kopchinskiy A."/>
            <person name="Karimi Aghcheh R."/>
            <person name="Atanasova L."/>
            <person name="Chenthamara K."/>
            <person name="Baker S.E."/>
            <person name="Zhang R."/>
            <person name="Shen Q."/>
            <person name="Freitag M."/>
            <person name="Kubicek C.P."/>
            <person name="Druzhinina I.S."/>
        </authorList>
    </citation>
    <scope>NUCLEOTIDE SEQUENCE [LARGE SCALE GENOMIC DNA]</scope>
    <source>
        <strain evidence="1 2">CBS 125925</strain>
    </source>
</reference>
<gene>
    <name evidence="1" type="ORF">A9Z42_0059700</name>
</gene>
<proteinExistence type="predicted"/>